<evidence type="ECO:0000313" key="4">
    <source>
        <dbReference type="WBParaSite" id="SPAL_0000630100.1"/>
    </source>
</evidence>
<feature type="signal peptide" evidence="2">
    <location>
        <begin position="1"/>
        <end position="22"/>
    </location>
</feature>
<dbReference type="Proteomes" id="UP000046392">
    <property type="component" value="Unplaced"/>
</dbReference>
<dbReference type="WBParaSite" id="SPAL_0000630100.1">
    <property type="protein sequence ID" value="SPAL_0000630100.1"/>
    <property type="gene ID" value="SPAL_0000630100"/>
</dbReference>
<evidence type="ECO:0000256" key="1">
    <source>
        <dbReference type="SAM" id="MobiDB-lite"/>
    </source>
</evidence>
<keyword evidence="2" id="KW-0732">Signal</keyword>
<feature type="chain" id="PRO_5005894642" evidence="2">
    <location>
        <begin position="23"/>
        <end position="199"/>
    </location>
</feature>
<organism evidence="3 4">
    <name type="scientific">Strongyloides papillosus</name>
    <name type="common">Intestinal threadworm</name>
    <dbReference type="NCBI Taxonomy" id="174720"/>
    <lineage>
        <taxon>Eukaryota</taxon>
        <taxon>Metazoa</taxon>
        <taxon>Ecdysozoa</taxon>
        <taxon>Nematoda</taxon>
        <taxon>Chromadorea</taxon>
        <taxon>Rhabditida</taxon>
        <taxon>Tylenchina</taxon>
        <taxon>Panagrolaimomorpha</taxon>
        <taxon>Strongyloidoidea</taxon>
        <taxon>Strongyloididae</taxon>
        <taxon>Strongyloides</taxon>
    </lineage>
</organism>
<keyword evidence="3" id="KW-1185">Reference proteome</keyword>
<evidence type="ECO:0000313" key="3">
    <source>
        <dbReference type="Proteomes" id="UP000046392"/>
    </source>
</evidence>
<dbReference type="AlphaFoldDB" id="A0A0N5BK36"/>
<reference evidence="4" key="1">
    <citation type="submission" date="2017-02" db="UniProtKB">
        <authorList>
            <consortium name="WormBaseParasite"/>
        </authorList>
    </citation>
    <scope>IDENTIFICATION</scope>
</reference>
<accession>A0A0N5BK36</accession>
<protein>
    <submittedName>
        <fullName evidence="4">Apicortin</fullName>
    </submittedName>
</protein>
<evidence type="ECO:0000256" key="2">
    <source>
        <dbReference type="SAM" id="SignalP"/>
    </source>
</evidence>
<proteinExistence type="predicted"/>
<sequence>MINIFYVTLFCLLICSDLCVNGELSDGNYKFKGKNSIDNLFNTDQLAGDFYSNNFLRNDVLLEKDNPSPVNNVGNKFDSRSMVEKRQMKNSIMNNKKGEPYTLPTMNQNQKPNIKGLTSKYNTAMTIECLFSVKNCMSMMTDVNNNKFDRYKIPYERNYPKLDYYSHSPHLTPWISKKEPRDVLLKKMYEKVYGKGYLS</sequence>
<feature type="region of interest" description="Disordered" evidence="1">
    <location>
        <begin position="94"/>
        <end position="113"/>
    </location>
</feature>
<name>A0A0N5BK36_STREA</name>